<feature type="region of interest" description="Disordered" evidence="1">
    <location>
        <begin position="93"/>
        <end position="112"/>
    </location>
</feature>
<evidence type="ECO:0000313" key="3">
    <source>
        <dbReference type="Proteomes" id="UP001328107"/>
    </source>
</evidence>
<comment type="caution">
    <text evidence="2">The sequence shown here is derived from an EMBL/GenBank/DDBJ whole genome shotgun (WGS) entry which is preliminary data.</text>
</comment>
<dbReference type="AlphaFoldDB" id="A0AAN5IBE7"/>
<evidence type="ECO:0000256" key="1">
    <source>
        <dbReference type="SAM" id="MobiDB-lite"/>
    </source>
</evidence>
<accession>A0AAN5IBE7</accession>
<name>A0AAN5IBE7_9BILA</name>
<keyword evidence="3" id="KW-1185">Reference proteome</keyword>
<proteinExistence type="predicted"/>
<reference evidence="3" key="1">
    <citation type="submission" date="2022-10" db="EMBL/GenBank/DDBJ databases">
        <title>Genome assembly of Pristionchus species.</title>
        <authorList>
            <person name="Yoshida K."/>
            <person name="Sommer R.J."/>
        </authorList>
    </citation>
    <scope>NUCLEOTIDE SEQUENCE [LARGE SCALE GENOMIC DNA]</scope>
    <source>
        <strain evidence="3">RS5460</strain>
    </source>
</reference>
<dbReference type="Proteomes" id="UP001328107">
    <property type="component" value="Unassembled WGS sequence"/>
</dbReference>
<protein>
    <submittedName>
        <fullName evidence="2">Uncharacterized protein</fullName>
    </submittedName>
</protein>
<dbReference type="EMBL" id="BTRK01000006">
    <property type="protein sequence ID" value="GMR58484.1"/>
    <property type="molecule type" value="Genomic_DNA"/>
</dbReference>
<organism evidence="2 3">
    <name type="scientific">Pristionchus mayeri</name>
    <dbReference type="NCBI Taxonomy" id="1317129"/>
    <lineage>
        <taxon>Eukaryota</taxon>
        <taxon>Metazoa</taxon>
        <taxon>Ecdysozoa</taxon>
        <taxon>Nematoda</taxon>
        <taxon>Chromadorea</taxon>
        <taxon>Rhabditida</taxon>
        <taxon>Rhabditina</taxon>
        <taxon>Diplogasteromorpha</taxon>
        <taxon>Diplogasteroidea</taxon>
        <taxon>Neodiplogasteridae</taxon>
        <taxon>Pristionchus</taxon>
    </lineage>
</organism>
<feature type="non-terminal residue" evidence="2">
    <location>
        <position position="112"/>
    </location>
</feature>
<sequence>VLGVALNEAFDISMRIAQFGVQKEDKVLEVKLAALDAITEKANELDNEELVPKEIVYGLLNVMSKSLIAAMDKKDQNGQEDKEIIEQTLRCTTSHNGFSDTSDNVTADNEVI</sequence>
<feature type="non-terminal residue" evidence="2">
    <location>
        <position position="1"/>
    </location>
</feature>
<gene>
    <name evidence="2" type="ORF">PMAYCL1PPCAC_28679</name>
</gene>
<evidence type="ECO:0000313" key="2">
    <source>
        <dbReference type="EMBL" id="GMR58484.1"/>
    </source>
</evidence>